<proteinExistence type="predicted"/>
<evidence type="ECO:0000313" key="1">
    <source>
        <dbReference type="EMBL" id="RFP61598.1"/>
    </source>
</evidence>
<dbReference type="OrthoDB" id="9793254at2"/>
<sequence>MSEARPDTTNQLPRRGVLRALSQEHHQALVLGRDCKRASDAEVAALRARIAAHHREVLVAHFAAEEALLRRHAAAVPAALQERTRADHAWLRARAQAMPPTAAAIAEYGQRLTDHVRFEERVLWPVLQRLPAADLAPAGSDPP</sequence>
<name>A0A372DPT5_9GAMM</name>
<evidence type="ECO:0000313" key="2">
    <source>
        <dbReference type="Proteomes" id="UP000262917"/>
    </source>
</evidence>
<dbReference type="Proteomes" id="UP000262917">
    <property type="component" value="Unassembled WGS sequence"/>
</dbReference>
<gene>
    <name evidence="1" type="ORF">D0Y53_04620</name>
</gene>
<keyword evidence="2" id="KW-1185">Reference proteome</keyword>
<dbReference type="AlphaFoldDB" id="A0A372DPT5"/>
<dbReference type="EMBL" id="QVPD01000003">
    <property type="protein sequence ID" value="RFP61598.1"/>
    <property type="molecule type" value="Genomic_DNA"/>
</dbReference>
<accession>A0A372DPT5</accession>
<comment type="caution">
    <text evidence="1">The sequence shown here is derived from an EMBL/GenBank/DDBJ whole genome shotgun (WGS) entry which is preliminary data.</text>
</comment>
<organism evidence="1 2">
    <name type="scientific">Cognatiluteimonas weifangensis</name>
    <dbReference type="NCBI Taxonomy" id="2303539"/>
    <lineage>
        <taxon>Bacteria</taxon>
        <taxon>Pseudomonadati</taxon>
        <taxon>Pseudomonadota</taxon>
        <taxon>Gammaproteobacteria</taxon>
        <taxon>Lysobacterales</taxon>
        <taxon>Lysobacteraceae</taxon>
        <taxon>Cognatiluteimonas</taxon>
    </lineage>
</organism>
<reference evidence="1 2" key="1">
    <citation type="submission" date="2018-08" db="EMBL/GenBank/DDBJ databases">
        <title>Lysobacter weifangensis sp. nov., a new member of the family 'Xanthomonadaceae', isolated from soil in a farmland.</title>
        <authorList>
            <person name="Zhao H."/>
        </authorList>
    </citation>
    <scope>NUCLEOTIDE SEQUENCE [LARGE SCALE GENOMIC DNA]</scope>
    <source>
        <strain evidence="1 2">WF-2</strain>
    </source>
</reference>
<dbReference type="RefSeq" id="WP_117202022.1">
    <property type="nucleotide sequence ID" value="NZ_JBHTBK010000004.1"/>
</dbReference>
<protein>
    <submittedName>
        <fullName evidence="1">Hemerythrin domain-containing protein</fullName>
    </submittedName>
</protein>